<keyword evidence="3" id="KW-1185">Reference proteome</keyword>
<gene>
    <name evidence="2" type="ORF">H0B56_00390</name>
</gene>
<dbReference type="Pfam" id="PF04149">
    <property type="entry name" value="DUF397"/>
    <property type="match status" value="1"/>
</dbReference>
<proteinExistence type="predicted"/>
<dbReference type="AlphaFoldDB" id="A0A838A4X9"/>
<feature type="domain" description="DUF397" evidence="1">
    <location>
        <begin position="16"/>
        <end position="43"/>
    </location>
</feature>
<evidence type="ECO:0000313" key="3">
    <source>
        <dbReference type="Proteomes" id="UP000582974"/>
    </source>
</evidence>
<dbReference type="Proteomes" id="UP000582974">
    <property type="component" value="Unassembled WGS sequence"/>
</dbReference>
<accession>A0A838A4X9</accession>
<dbReference type="EMBL" id="JACCKD010000001">
    <property type="protein sequence ID" value="MBA0123998.1"/>
    <property type="molecule type" value="Genomic_DNA"/>
</dbReference>
<comment type="caution">
    <text evidence="2">The sequence shown here is derived from an EMBL/GenBank/DDBJ whole genome shotgun (WGS) entry which is preliminary data.</text>
</comment>
<dbReference type="InterPro" id="IPR007278">
    <property type="entry name" value="DUF397"/>
</dbReference>
<dbReference type="RefSeq" id="WP_180890919.1">
    <property type="nucleotide sequence ID" value="NZ_JACCKD010000001.1"/>
</dbReference>
<organism evidence="2 3">
    <name type="scientific">Haloechinothrix aidingensis</name>
    <dbReference type="NCBI Taxonomy" id="2752311"/>
    <lineage>
        <taxon>Bacteria</taxon>
        <taxon>Bacillati</taxon>
        <taxon>Actinomycetota</taxon>
        <taxon>Actinomycetes</taxon>
        <taxon>Pseudonocardiales</taxon>
        <taxon>Pseudonocardiaceae</taxon>
        <taxon>Haloechinothrix</taxon>
    </lineage>
</organism>
<evidence type="ECO:0000259" key="1">
    <source>
        <dbReference type="Pfam" id="PF04149"/>
    </source>
</evidence>
<reference evidence="2 3" key="1">
    <citation type="submission" date="2020-07" db="EMBL/GenBank/DDBJ databases">
        <title>Genome of Haloechinothrix sp.</title>
        <authorList>
            <person name="Tang S.-K."/>
            <person name="Yang L."/>
            <person name="Zhu W.-Y."/>
        </authorList>
    </citation>
    <scope>NUCLEOTIDE SEQUENCE [LARGE SCALE GENOMIC DNA]</scope>
    <source>
        <strain evidence="2 3">YIM 98757</strain>
    </source>
</reference>
<name>A0A838A4X9_9PSEU</name>
<evidence type="ECO:0000313" key="2">
    <source>
        <dbReference type="EMBL" id="MBA0123998.1"/>
    </source>
</evidence>
<sequence length="71" mass="7594">MVPITGFNCESAFSGLGVRDSKDRDAGYLAVPSPTWRAFLRGVTPSQACATRRGRCASPVLSAHITARQAR</sequence>
<protein>
    <submittedName>
        <fullName evidence="2">DUF397 domain-containing protein</fullName>
    </submittedName>
</protein>